<dbReference type="RefSeq" id="WP_204681009.1">
    <property type="nucleotide sequence ID" value="NZ_BSNR01000015.1"/>
</dbReference>
<name>A0ABS2K2N8_9GAMM</name>
<accession>A0ABS2K2N8</accession>
<dbReference type="EMBL" id="JADIKE010000034">
    <property type="protein sequence ID" value="MBM7125490.1"/>
    <property type="molecule type" value="Genomic_DNA"/>
</dbReference>
<feature type="region of interest" description="Disordered" evidence="1">
    <location>
        <begin position="61"/>
        <end position="83"/>
    </location>
</feature>
<keyword evidence="3" id="KW-1185">Reference proteome</keyword>
<gene>
    <name evidence="2" type="ORF">ISP19_08865</name>
</gene>
<reference evidence="2" key="1">
    <citation type="submission" date="2020-10" db="EMBL/GenBank/DDBJ databases">
        <title>Phylogeny of dyella-like bacteria.</title>
        <authorList>
            <person name="Fu J."/>
        </authorList>
    </citation>
    <scope>NUCLEOTIDE SEQUENCE</scope>
    <source>
        <strain evidence="2">DHOC52</strain>
    </source>
</reference>
<evidence type="ECO:0000256" key="1">
    <source>
        <dbReference type="SAM" id="MobiDB-lite"/>
    </source>
</evidence>
<organism evidence="2 3">
    <name type="scientific">Dyella flava</name>
    <dbReference type="NCBI Taxonomy" id="1920170"/>
    <lineage>
        <taxon>Bacteria</taxon>
        <taxon>Pseudomonadati</taxon>
        <taxon>Pseudomonadota</taxon>
        <taxon>Gammaproteobacteria</taxon>
        <taxon>Lysobacterales</taxon>
        <taxon>Rhodanobacteraceae</taxon>
        <taxon>Dyella</taxon>
    </lineage>
</organism>
<proteinExistence type="predicted"/>
<feature type="compositionally biased region" description="Basic residues" evidence="1">
    <location>
        <begin position="73"/>
        <end position="83"/>
    </location>
</feature>
<sequence length="83" mass="9628">MKLLRDFFRLRTAGRFSLTGRRQAVRVPLTVTVPQPLNKPADRAPIDMHWQIESAQGRPLSRWHEHQADASRTSRHLHLVSSH</sequence>
<comment type="caution">
    <text evidence="2">The sequence shown here is derived from an EMBL/GenBank/DDBJ whole genome shotgun (WGS) entry which is preliminary data.</text>
</comment>
<evidence type="ECO:0000313" key="3">
    <source>
        <dbReference type="Proteomes" id="UP001430149"/>
    </source>
</evidence>
<protein>
    <submittedName>
        <fullName evidence="2">Uncharacterized protein</fullName>
    </submittedName>
</protein>
<evidence type="ECO:0000313" key="2">
    <source>
        <dbReference type="EMBL" id="MBM7125490.1"/>
    </source>
</evidence>
<dbReference type="Proteomes" id="UP001430149">
    <property type="component" value="Unassembled WGS sequence"/>
</dbReference>